<evidence type="ECO:0000256" key="5">
    <source>
        <dbReference type="ARBA" id="ARBA00022801"/>
    </source>
</evidence>
<name>A0ABD5U1W2_9EURY</name>
<feature type="active site" description="Proton acceptor" evidence="7">
    <location>
        <position position="232"/>
    </location>
</feature>
<evidence type="ECO:0000256" key="7">
    <source>
        <dbReference type="PIRSR" id="PIRSR001123-1"/>
    </source>
</evidence>
<comment type="cofactor">
    <cofactor evidence="8">
        <name>a divalent metal cation</name>
        <dbReference type="ChEBI" id="CHEBI:60240"/>
    </cofactor>
    <text evidence="8">Binds 2 divalent metal cations per subunit.</text>
</comment>
<evidence type="ECO:0000313" key="11">
    <source>
        <dbReference type="Proteomes" id="UP001596408"/>
    </source>
</evidence>
<dbReference type="Proteomes" id="UP001596408">
    <property type="component" value="Unassembled WGS sequence"/>
</dbReference>
<feature type="binding site" evidence="8">
    <location>
        <position position="255"/>
    </location>
    <ligand>
        <name>Zn(2+)</name>
        <dbReference type="ChEBI" id="CHEBI:29105"/>
        <label>1</label>
    </ligand>
</feature>
<evidence type="ECO:0000256" key="2">
    <source>
        <dbReference type="ARBA" id="ARBA00022438"/>
    </source>
</evidence>
<evidence type="ECO:0000256" key="4">
    <source>
        <dbReference type="ARBA" id="ARBA00022723"/>
    </source>
</evidence>
<dbReference type="GO" id="GO:0046872">
    <property type="term" value="F:metal ion binding"/>
    <property type="evidence" value="ECO:0007669"/>
    <property type="project" value="UniProtKB-UniRule"/>
</dbReference>
<feature type="binding site" evidence="8">
    <location>
        <position position="200"/>
    </location>
    <ligand>
        <name>Zn(2+)</name>
        <dbReference type="ChEBI" id="CHEBI:29105"/>
        <label>1</label>
    </ligand>
</feature>
<dbReference type="PIRSF" id="PIRSF001123">
    <property type="entry name" value="PepA_GA"/>
    <property type="match status" value="1"/>
</dbReference>
<keyword evidence="5" id="KW-0378">Hydrolase</keyword>
<keyword evidence="3" id="KW-0645">Protease</keyword>
<evidence type="ECO:0000256" key="3">
    <source>
        <dbReference type="ARBA" id="ARBA00022670"/>
    </source>
</evidence>
<dbReference type="InterPro" id="IPR051464">
    <property type="entry name" value="Peptidase_M42_aminopept"/>
</dbReference>
<sequence length="377" mass="39207">MDDERRAFLDDLLTTPSPSGFETRGQRVWVDYVEQFADEVRVDAYGNAVAVHEGSGEGPEIAFTGHADEIGYIVRDVTDDGFLRIGPLGGADRTVSQGQHVTVHTSNGTGGTGDSTGQSPASNRTQSGDTEGVPGVVGQTAIHLRDGGEESYEDIEEQFVDVGAESAEEASDLVEIGDPVTIETRVRELHGTRVAARGMDNRVGTWAAAAGLRRAAESDAEATVYAVSTVQEEVGAQGAKMVGYDLHPDAVVAVDVTHATDNPDVPGKRIGPVELGGGPVVCRGSANHPAVVTLARNAAEDAGVSVQLEATGIRTGTDADAFYTSRSGIPSLNVGIPNRYMHTPVEVVDTEDLDGAAALLGAMAESAADAAPFAVEL</sequence>
<dbReference type="EMBL" id="JBHSXH010000009">
    <property type="protein sequence ID" value="MFC6824747.1"/>
    <property type="molecule type" value="Genomic_DNA"/>
</dbReference>
<feature type="compositionally biased region" description="Polar residues" evidence="9">
    <location>
        <begin position="120"/>
        <end position="129"/>
    </location>
</feature>
<dbReference type="PANTHER" id="PTHR32481:SF0">
    <property type="entry name" value="AMINOPEPTIDASE YPDE-RELATED"/>
    <property type="match status" value="1"/>
</dbReference>
<keyword evidence="4 8" id="KW-0479">Metal-binding</keyword>
<comment type="similarity">
    <text evidence="1 6">Belongs to the peptidase M42 family.</text>
</comment>
<keyword evidence="11" id="KW-1185">Reference proteome</keyword>
<dbReference type="SUPFAM" id="SSF101821">
    <property type="entry name" value="Aminopeptidase/glucanase lid domain"/>
    <property type="match status" value="1"/>
</dbReference>
<dbReference type="PANTHER" id="PTHR32481">
    <property type="entry name" value="AMINOPEPTIDASE"/>
    <property type="match status" value="1"/>
</dbReference>
<feature type="region of interest" description="Disordered" evidence="9">
    <location>
        <begin position="90"/>
        <end position="135"/>
    </location>
</feature>
<protein>
    <submittedName>
        <fullName evidence="10">M20/M25/M40 family metallo-hydrolase</fullName>
    </submittedName>
</protein>
<dbReference type="InterPro" id="IPR008007">
    <property type="entry name" value="Peptidase_M42"/>
</dbReference>
<evidence type="ECO:0000313" key="10">
    <source>
        <dbReference type="EMBL" id="MFC6824747.1"/>
    </source>
</evidence>
<reference evidence="10 11" key="1">
    <citation type="journal article" date="2019" name="Int. J. Syst. Evol. Microbiol.">
        <title>The Global Catalogue of Microorganisms (GCM) 10K type strain sequencing project: providing services to taxonomists for standard genome sequencing and annotation.</title>
        <authorList>
            <consortium name="The Broad Institute Genomics Platform"/>
            <consortium name="The Broad Institute Genome Sequencing Center for Infectious Disease"/>
            <person name="Wu L."/>
            <person name="Ma J."/>
        </authorList>
    </citation>
    <scope>NUCLEOTIDE SEQUENCE [LARGE SCALE GENOMIC DNA]</scope>
    <source>
        <strain evidence="10 11">YIM 94188</strain>
    </source>
</reference>
<dbReference type="GO" id="GO:0004177">
    <property type="term" value="F:aminopeptidase activity"/>
    <property type="evidence" value="ECO:0007669"/>
    <property type="project" value="UniProtKB-UniRule"/>
</dbReference>
<dbReference type="Gene3D" id="2.40.30.40">
    <property type="entry name" value="Peptidase M42, domain 2"/>
    <property type="match status" value="1"/>
</dbReference>
<evidence type="ECO:0000256" key="6">
    <source>
        <dbReference type="PIRNR" id="PIRNR001123"/>
    </source>
</evidence>
<comment type="caution">
    <text evidence="10">The sequence shown here is derived from an EMBL/GenBank/DDBJ whole genome shotgun (WGS) entry which is preliminary data.</text>
</comment>
<keyword evidence="2" id="KW-0031">Aminopeptidase</keyword>
<organism evidence="10 11">
    <name type="scientific">Halopelagius fulvigenes</name>
    <dbReference type="NCBI Taxonomy" id="1198324"/>
    <lineage>
        <taxon>Archaea</taxon>
        <taxon>Methanobacteriati</taxon>
        <taxon>Methanobacteriota</taxon>
        <taxon>Stenosarchaea group</taxon>
        <taxon>Halobacteria</taxon>
        <taxon>Halobacteriales</taxon>
        <taxon>Haloferacaceae</taxon>
    </lineage>
</organism>
<gene>
    <name evidence="10" type="ORF">ACFQEV_07010</name>
</gene>
<dbReference type="GO" id="GO:0006508">
    <property type="term" value="P:proteolysis"/>
    <property type="evidence" value="ECO:0007669"/>
    <property type="project" value="UniProtKB-KW"/>
</dbReference>
<dbReference type="Pfam" id="PF05343">
    <property type="entry name" value="Peptidase_M42"/>
    <property type="match status" value="2"/>
</dbReference>
<feature type="binding site" evidence="8">
    <location>
        <position position="66"/>
    </location>
    <ligand>
        <name>Zn(2+)</name>
        <dbReference type="ChEBI" id="CHEBI:29105"/>
        <label>1</label>
    </ligand>
</feature>
<proteinExistence type="inferred from homology"/>
<feature type="binding site" evidence="8">
    <location>
        <position position="342"/>
    </location>
    <ligand>
        <name>Zn(2+)</name>
        <dbReference type="ChEBI" id="CHEBI:29105"/>
        <label>2</label>
    </ligand>
</feature>
<feature type="compositionally biased region" description="Polar residues" evidence="9">
    <location>
        <begin position="94"/>
        <end position="104"/>
    </location>
</feature>
<dbReference type="SUPFAM" id="SSF53187">
    <property type="entry name" value="Zn-dependent exopeptidases"/>
    <property type="match status" value="1"/>
</dbReference>
<accession>A0ABD5U1W2</accession>
<evidence type="ECO:0000256" key="1">
    <source>
        <dbReference type="ARBA" id="ARBA00006272"/>
    </source>
</evidence>
<feature type="binding site" evidence="8">
    <location>
        <position position="233"/>
    </location>
    <ligand>
        <name>Zn(2+)</name>
        <dbReference type="ChEBI" id="CHEBI:29105"/>
        <label>2</label>
    </ligand>
</feature>
<dbReference type="Gene3D" id="3.40.630.10">
    <property type="entry name" value="Zn peptidases"/>
    <property type="match status" value="1"/>
</dbReference>
<dbReference type="AlphaFoldDB" id="A0ABD5U1W2"/>
<dbReference type="InterPro" id="IPR023367">
    <property type="entry name" value="Peptidase_M42_dom2"/>
</dbReference>
<evidence type="ECO:0000256" key="8">
    <source>
        <dbReference type="PIRSR" id="PIRSR001123-2"/>
    </source>
</evidence>
<feature type="binding site" evidence="8">
    <location>
        <position position="200"/>
    </location>
    <ligand>
        <name>Zn(2+)</name>
        <dbReference type="ChEBI" id="CHEBI:29105"/>
        <label>2</label>
    </ligand>
</feature>
<evidence type="ECO:0000256" key="9">
    <source>
        <dbReference type="SAM" id="MobiDB-lite"/>
    </source>
</evidence>
<dbReference type="RefSeq" id="WP_379694084.1">
    <property type="nucleotide sequence ID" value="NZ_JBHSXH010000009.1"/>
</dbReference>